<evidence type="ECO:0000256" key="1">
    <source>
        <dbReference type="SAM" id="MobiDB-lite"/>
    </source>
</evidence>
<protein>
    <submittedName>
        <fullName evidence="2">Uncharacterized protein</fullName>
    </submittedName>
</protein>
<name>W9RFP7_9ROSA</name>
<evidence type="ECO:0000313" key="3">
    <source>
        <dbReference type="Proteomes" id="UP000030645"/>
    </source>
</evidence>
<reference evidence="3" key="1">
    <citation type="submission" date="2013-01" db="EMBL/GenBank/DDBJ databases">
        <title>Draft Genome Sequence of a Mulberry Tree, Morus notabilis C.K. Schneid.</title>
        <authorList>
            <person name="He N."/>
            <person name="Zhao S."/>
        </authorList>
    </citation>
    <scope>NUCLEOTIDE SEQUENCE</scope>
</reference>
<evidence type="ECO:0000313" key="2">
    <source>
        <dbReference type="EMBL" id="EXB88458.1"/>
    </source>
</evidence>
<dbReference type="EMBL" id="KE344966">
    <property type="protein sequence ID" value="EXB88458.1"/>
    <property type="molecule type" value="Genomic_DNA"/>
</dbReference>
<dbReference type="Proteomes" id="UP000030645">
    <property type="component" value="Unassembled WGS sequence"/>
</dbReference>
<gene>
    <name evidence="2" type="ORF">L484_012900</name>
</gene>
<dbReference type="AlphaFoldDB" id="W9RFP7"/>
<accession>W9RFP7</accession>
<proteinExistence type="predicted"/>
<keyword evidence="3" id="KW-1185">Reference proteome</keyword>
<feature type="region of interest" description="Disordered" evidence="1">
    <location>
        <begin position="27"/>
        <end position="46"/>
    </location>
</feature>
<sequence length="78" mass="8602">MAEQLCNLMQGRSRLVVMVPCAGRSIYGDKSSKSRRGTTSQTSGREVYRSKMLNPFRSPHTGPEERRRIVASGKAASS</sequence>
<feature type="region of interest" description="Disordered" evidence="1">
    <location>
        <begin position="53"/>
        <end position="78"/>
    </location>
</feature>
<organism evidence="2 3">
    <name type="scientific">Morus notabilis</name>
    <dbReference type="NCBI Taxonomy" id="981085"/>
    <lineage>
        <taxon>Eukaryota</taxon>
        <taxon>Viridiplantae</taxon>
        <taxon>Streptophyta</taxon>
        <taxon>Embryophyta</taxon>
        <taxon>Tracheophyta</taxon>
        <taxon>Spermatophyta</taxon>
        <taxon>Magnoliopsida</taxon>
        <taxon>eudicotyledons</taxon>
        <taxon>Gunneridae</taxon>
        <taxon>Pentapetalae</taxon>
        <taxon>rosids</taxon>
        <taxon>fabids</taxon>
        <taxon>Rosales</taxon>
        <taxon>Moraceae</taxon>
        <taxon>Moreae</taxon>
        <taxon>Morus</taxon>
    </lineage>
</organism>